<dbReference type="AlphaFoldDB" id="A0A0B2RQW9"/>
<proteinExistence type="predicted"/>
<sequence length="98" mass="10943">MVAWREASMEIEGRSTDTSFENKREGVVVWGPSLNFISSLSLANFQPNSCSFVQILGALRDTSVIVVTLDLDEVFIIARLYTRTDTHVIHINPTTRAS</sequence>
<dbReference type="Proteomes" id="UP000053555">
    <property type="component" value="Unassembled WGS sequence"/>
</dbReference>
<accession>A0A0B2RQW9</accession>
<protein>
    <submittedName>
        <fullName evidence="1">Uncharacterized protein</fullName>
    </submittedName>
</protein>
<dbReference type="EMBL" id="KN648300">
    <property type="protein sequence ID" value="KHN35510.1"/>
    <property type="molecule type" value="Genomic_DNA"/>
</dbReference>
<reference evidence="1" key="1">
    <citation type="submission" date="2014-07" db="EMBL/GenBank/DDBJ databases">
        <title>Identification of a novel salt tolerance gene in wild soybean by whole-genome sequencing.</title>
        <authorList>
            <person name="Lam H.-M."/>
            <person name="Qi X."/>
            <person name="Li M.-W."/>
            <person name="Liu X."/>
            <person name="Xie M."/>
            <person name="Ni M."/>
            <person name="Xu X."/>
        </authorList>
    </citation>
    <scope>NUCLEOTIDE SEQUENCE [LARGE SCALE GENOMIC DNA]</scope>
    <source>
        <tissue evidence="1">Root</tissue>
    </source>
</reference>
<organism evidence="1">
    <name type="scientific">Glycine soja</name>
    <name type="common">Wild soybean</name>
    <dbReference type="NCBI Taxonomy" id="3848"/>
    <lineage>
        <taxon>Eukaryota</taxon>
        <taxon>Viridiplantae</taxon>
        <taxon>Streptophyta</taxon>
        <taxon>Embryophyta</taxon>
        <taxon>Tracheophyta</taxon>
        <taxon>Spermatophyta</taxon>
        <taxon>Magnoliopsida</taxon>
        <taxon>eudicotyledons</taxon>
        <taxon>Gunneridae</taxon>
        <taxon>Pentapetalae</taxon>
        <taxon>rosids</taxon>
        <taxon>fabids</taxon>
        <taxon>Fabales</taxon>
        <taxon>Fabaceae</taxon>
        <taxon>Papilionoideae</taxon>
        <taxon>50 kb inversion clade</taxon>
        <taxon>NPAAA clade</taxon>
        <taxon>indigoferoid/millettioid clade</taxon>
        <taxon>Phaseoleae</taxon>
        <taxon>Glycine</taxon>
        <taxon>Glycine subgen. Soja</taxon>
    </lineage>
</organism>
<evidence type="ECO:0000313" key="1">
    <source>
        <dbReference type="EMBL" id="KHN35510.1"/>
    </source>
</evidence>
<gene>
    <name evidence="1" type="ORF">glysoja_044744</name>
</gene>
<name>A0A0B2RQW9_GLYSO</name>